<dbReference type="Gene3D" id="3.10.20.410">
    <property type="match status" value="1"/>
</dbReference>
<gene>
    <name evidence="2" type="primary">papC_25</name>
    <name evidence="2" type="ORF">NCTC12965_06199</name>
</gene>
<organism evidence="2">
    <name type="scientific">Serratia fonticola</name>
    <dbReference type="NCBI Taxonomy" id="47917"/>
    <lineage>
        <taxon>Bacteria</taxon>
        <taxon>Pseudomonadati</taxon>
        <taxon>Pseudomonadota</taxon>
        <taxon>Gammaproteobacteria</taxon>
        <taxon>Enterobacterales</taxon>
        <taxon>Yersiniaceae</taxon>
        <taxon>Serratia</taxon>
    </lineage>
</organism>
<proteinExistence type="predicted"/>
<dbReference type="AlphaFoldDB" id="A0A4U9W1J2"/>
<accession>A0A4U9W1J2</accession>
<sequence length="83" mass="9100">MPRRMIRRAAGACITRALANELGFKEGVLGKVTWWHGNTCLDEGSVQGMEVRGDLSTNALYLNIPQAFLEYTDEKLGSTVTLG</sequence>
<evidence type="ECO:0000259" key="1">
    <source>
        <dbReference type="Pfam" id="PF13954"/>
    </source>
</evidence>
<reference evidence="2" key="1">
    <citation type="submission" date="2019-05" db="EMBL/GenBank/DDBJ databases">
        <authorList>
            <consortium name="Pathogen Informatics"/>
        </authorList>
    </citation>
    <scope>NUCLEOTIDE SEQUENCE [LARGE SCALE GENOMIC DNA]</scope>
    <source>
        <strain evidence="2">NCTC12965</strain>
    </source>
</reference>
<evidence type="ECO:0000313" key="2">
    <source>
        <dbReference type="EMBL" id="VTR51641.1"/>
    </source>
</evidence>
<feature type="domain" description="PapC N-terminal" evidence="1">
    <location>
        <begin position="8"/>
        <end position="75"/>
    </location>
</feature>
<protein>
    <submittedName>
        <fullName evidence="2">Outer membrane usher protein papC</fullName>
    </submittedName>
</protein>
<dbReference type="Pfam" id="PF13954">
    <property type="entry name" value="PapC_N"/>
    <property type="match status" value="1"/>
</dbReference>
<dbReference type="InterPro" id="IPR037224">
    <property type="entry name" value="PapC_N_sf"/>
</dbReference>
<dbReference type="InterPro" id="IPR025885">
    <property type="entry name" value="PapC_N"/>
</dbReference>
<dbReference type="SUPFAM" id="SSF141729">
    <property type="entry name" value="FimD N-terminal domain-like"/>
    <property type="match status" value="1"/>
</dbReference>
<name>A0A4U9W1J2_SERFO</name>
<dbReference type="EMBL" id="CABEEZ010000125">
    <property type="protein sequence ID" value="VTR51641.1"/>
    <property type="molecule type" value="Genomic_DNA"/>
</dbReference>